<reference evidence="1 2" key="1">
    <citation type="submission" date="2015-09" db="EMBL/GenBank/DDBJ databases">
        <authorList>
            <consortium name="Pathogen Informatics"/>
        </authorList>
    </citation>
    <scope>NUCLEOTIDE SEQUENCE [LARGE SCALE GENOMIC DNA]</scope>
    <source>
        <strain evidence="1 2">2789STDY5834959</strain>
    </source>
</reference>
<gene>
    <name evidence="1" type="ORF">ERS852571_02275</name>
</gene>
<accession>A0A173TUP9</accession>
<protein>
    <submittedName>
        <fullName evidence="1">Uncharacterized protein</fullName>
    </submittedName>
</protein>
<sequence>MNLLEKLMSIINKQKQAILFSQKDKEIIREISQCNNSYYKTKVLDVLQCELSDWSYDISKYMIKDKNRLIAEKSISVIQEFKRLEDFLNLFEQYQKDEFINYELIEAIGYIGIMRQLDDDIIEKRMKEILQNLEKKSYAKYRIYDYLFYITKNEKYLDAILNGLQSWDDDIRYQALYTVEDVIINEDDNKWLKKINKKLIDNIEKDKRYNRIYRERLINRIRERMGKKKTIICQKEKKLYQRLLLGGKFILQRCVFELYYPVNNDRYEMILELLEKNRTNMMEEQFFIFGSYVESIYGNSEINRYQQWLENNGSEENKALILYLRAVWEVAKDEYDLFNETALKYARESLECDKDIPAVYHIIGRLTSPDTSEYEKIKKDLKKHVVYISLQEIEEMSLNKLYSYDTFLKMDILKKIIKPKNFSLILLEEVSDNFWNWEL</sequence>
<dbReference type="AlphaFoldDB" id="A0A173TUP9"/>
<dbReference type="InterPro" id="IPR016024">
    <property type="entry name" value="ARM-type_fold"/>
</dbReference>
<evidence type="ECO:0000313" key="2">
    <source>
        <dbReference type="Proteomes" id="UP000095553"/>
    </source>
</evidence>
<evidence type="ECO:0000313" key="1">
    <source>
        <dbReference type="EMBL" id="CUN06214.1"/>
    </source>
</evidence>
<dbReference type="SUPFAM" id="SSF48371">
    <property type="entry name" value="ARM repeat"/>
    <property type="match status" value="1"/>
</dbReference>
<name>A0A173TUP9_ANAHA</name>
<dbReference type="EMBL" id="CYXY01000014">
    <property type="protein sequence ID" value="CUN06214.1"/>
    <property type="molecule type" value="Genomic_DNA"/>
</dbReference>
<dbReference type="Proteomes" id="UP000095553">
    <property type="component" value="Unassembled WGS sequence"/>
</dbReference>
<proteinExistence type="predicted"/>
<organism evidence="1 2">
    <name type="scientific">Anaerostipes hadrus</name>
    <dbReference type="NCBI Taxonomy" id="649756"/>
    <lineage>
        <taxon>Bacteria</taxon>
        <taxon>Bacillati</taxon>
        <taxon>Bacillota</taxon>
        <taxon>Clostridia</taxon>
        <taxon>Lachnospirales</taxon>
        <taxon>Lachnospiraceae</taxon>
        <taxon>Anaerostipes</taxon>
    </lineage>
</organism>
<dbReference type="RefSeq" id="WP_055073151.1">
    <property type="nucleotide sequence ID" value="NZ_CYXY01000014.1"/>
</dbReference>